<proteinExistence type="predicted"/>
<name>A0A011NS91_9PROT</name>
<keyword evidence="2" id="KW-1185">Reference proteome</keyword>
<evidence type="ECO:0000313" key="2">
    <source>
        <dbReference type="Proteomes" id="UP000020218"/>
    </source>
</evidence>
<organism evidence="1 2">
    <name type="scientific">Candidatus Accumulibacter adjunctus</name>
    <dbReference type="NCBI Taxonomy" id="1454001"/>
    <lineage>
        <taxon>Bacteria</taxon>
        <taxon>Pseudomonadati</taxon>
        <taxon>Pseudomonadota</taxon>
        <taxon>Betaproteobacteria</taxon>
        <taxon>Candidatus Accumulibacter</taxon>
    </lineage>
</organism>
<dbReference type="AlphaFoldDB" id="A0A011NS91"/>
<protein>
    <submittedName>
        <fullName evidence="1">Uncharacterized protein</fullName>
    </submittedName>
</protein>
<evidence type="ECO:0000313" key="1">
    <source>
        <dbReference type="EMBL" id="EXI67395.1"/>
    </source>
</evidence>
<dbReference type="EMBL" id="JFAX01000010">
    <property type="protein sequence ID" value="EXI67395.1"/>
    <property type="molecule type" value="Genomic_DNA"/>
</dbReference>
<comment type="caution">
    <text evidence="1">The sequence shown here is derived from an EMBL/GenBank/DDBJ whole genome shotgun (WGS) entry which is preliminary data.</text>
</comment>
<gene>
    <name evidence="1" type="ORF">AW08_01951</name>
</gene>
<dbReference type="Proteomes" id="UP000020218">
    <property type="component" value="Unassembled WGS sequence"/>
</dbReference>
<sequence length="70" mass="7722">MKWLLVAIVLNTPIRTDLVFNNLSDCLAAESQMRKEWSESYNQSKKSGATSEALGLLSSQMTKGTCIPSK</sequence>
<accession>A0A011NS91</accession>
<reference evidence="1" key="1">
    <citation type="submission" date="2014-02" db="EMBL/GenBank/DDBJ databases">
        <title>Expanding our view of genomic diversity in Candidatus Accumulibacter clades.</title>
        <authorList>
            <person name="Skennerton C.T."/>
            <person name="Barr J.J."/>
            <person name="Slater F.R."/>
            <person name="Bond P.L."/>
            <person name="Tyson G.W."/>
        </authorList>
    </citation>
    <scope>NUCLEOTIDE SEQUENCE [LARGE SCALE GENOMIC DNA]</scope>
</reference>